<feature type="domain" description="DUF8052" evidence="1">
    <location>
        <begin position="4"/>
        <end position="162"/>
    </location>
</feature>
<accession>A0ABS2SUH4</accession>
<comment type="caution">
    <text evidence="2">The sequence shown here is derived from an EMBL/GenBank/DDBJ whole genome shotgun (WGS) entry which is preliminary data.</text>
</comment>
<protein>
    <recommendedName>
        <fullName evidence="1">DUF8052 domain-containing protein</fullName>
    </recommendedName>
</protein>
<dbReference type="EMBL" id="JAFBCV010000003">
    <property type="protein sequence ID" value="MBM7837897.1"/>
    <property type="molecule type" value="Genomic_DNA"/>
</dbReference>
<dbReference type="Pfam" id="PF26226">
    <property type="entry name" value="DUF8052"/>
    <property type="match status" value="1"/>
</dbReference>
<keyword evidence="3" id="KW-1185">Reference proteome</keyword>
<gene>
    <name evidence="2" type="ORF">JOC54_001128</name>
</gene>
<evidence type="ECO:0000259" key="1">
    <source>
        <dbReference type="Pfam" id="PF26226"/>
    </source>
</evidence>
<evidence type="ECO:0000313" key="3">
    <source>
        <dbReference type="Proteomes" id="UP001179280"/>
    </source>
</evidence>
<evidence type="ECO:0000313" key="2">
    <source>
        <dbReference type="EMBL" id="MBM7837897.1"/>
    </source>
</evidence>
<dbReference type="Proteomes" id="UP001179280">
    <property type="component" value="Unassembled WGS sequence"/>
</dbReference>
<proteinExistence type="predicted"/>
<sequence length="172" mass="20574">MRAEQYVNQLQNVLKHQFDVYGNDQIGSLPLHFSAHYTRRDDRYMMTKDIKVWSVENNQFFFFYEAKEASVQEFVRFKEELDLYITRHRATKSSHISSIYIGLFFLEGTPDSDLIKKAKRTRKVSFINWGRYGWIERYIAVLPLETMDIHMNRKGLSFIKPFIESLNKTKEV</sequence>
<reference evidence="2" key="1">
    <citation type="submission" date="2021-01" db="EMBL/GenBank/DDBJ databases">
        <title>Genomic Encyclopedia of Type Strains, Phase IV (KMG-IV): sequencing the most valuable type-strain genomes for metagenomic binning, comparative biology and taxonomic classification.</title>
        <authorList>
            <person name="Goeker M."/>
        </authorList>
    </citation>
    <scope>NUCLEOTIDE SEQUENCE</scope>
    <source>
        <strain evidence="2">DSM 21943</strain>
    </source>
</reference>
<dbReference type="InterPro" id="IPR058365">
    <property type="entry name" value="DUF8052"/>
</dbReference>
<dbReference type="RefSeq" id="WP_204465020.1">
    <property type="nucleotide sequence ID" value="NZ_JAFBCV010000003.1"/>
</dbReference>
<name>A0ABS2SUH4_9BACI</name>
<organism evidence="2 3">
    <name type="scientific">Shouchella xiaoxiensis</name>
    <dbReference type="NCBI Taxonomy" id="766895"/>
    <lineage>
        <taxon>Bacteria</taxon>
        <taxon>Bacillati</taxon>
        <taxon>Bacillota</taxon>
        <taxon>Bacilli</taxon>
        <taxon>Bacillales</taxon>
        <taxon>Bacillaceae</taxon>
        <taxon>Shouchella</taxon>
    </lineage>
</organism>